<evidence type="ECO:0000313" key="2">
    <source>
        <dbReference type="EMBL" id="SVD33609.1"/>
    </source>
</evidence>
<accession>A0A382UH69</accession>
<evidence type="ECO:0000256" key="1">
    <source>
        <dbReference type="SAM" id="Phobius"/>
    </source>
</evidence>
<proteinExistence type="predicted"/>
<keyword evidence="1" id="KW-0812">Transmembrane</keyword>
<dbReference type="EMBL" id="UINC01144229">
    <property type="protein sequence ID" value="SVD33609.1"/>
    <property type="molecule type" value="Genomic_DNA"/>
</dbReference>
<reference evidence="2" key="1">
    <citation type="submission" date="2018-05" db="EMBL/GenBank/DDBJ databases">
        <authorList>
            <person name="Lanie J.A."/>
            <person name="Ng W.-L."/>
            <person name="Kazmierczak K.M."/>
            <person name="Andrzejewski T.M."/>
            <person name="Davidsen T.M."/>
            <person name="Wayne K.J."/>
            <person name="Tettelin H."/>
            <person name="Glass J.I."/>
            <person name="Rusch D."/>
            <person name="Podicherti R."/>
            <person name="Tsui H.-C.T."/>
            <person name="Winkler M.E."/>
        </authorList>
    </citation>
    <scope>NUCLEOTIDE SEQUENCE</scope>
</reference>
<dbReference type="AlphaFoldDB" id="A0A382UH69"/>
<feature type="transmembrane region" description="Helical" evidence="1">
    <location>
        <begin position="66"/>
        <end position="83"/>
    </location>
</feature>
<sequence length="85" mass="9148">VKAPSTPSLLLVLVGVFLVFPSANYVQASGLPLSSLPELLSTLALLPLIGSRWLRRSWAYRMRLMLAGRITIVAGLLCLGLISKS</sequence>
<protein>
    <submittedName>
        <fullName evidence="2">Uncharacterized protein</fullName>
    </submittedName>
</protein>
<keyword evidence="1" id="KW-0472">Membrane</keyword>
<name>A0A382UH69_9ZZZZ</name>
<feature type="non-terminal residue" evidence="2">
    <location>
        <position position="1"/>
    </location>
</feature>
<gene>
    <name evidence="2" type="ORF">METZ01_LOCUS386463</name>
</gene>
<organism evidence="2">
    <name type="scientific">marine metagenome</name>
    <dbReference type="NCBI Taxonomy" id="408172"/>
    <lineage>
        <taxon>unclassified sequences</taxon>
        <taxon>metagenomes</taxon>
        <taxon>ecological metagenomes</taxon>
    </lineage>
</organism>
<feature type="transmembrane region" description="Helical" evidence="1">
    <location>
        <begin position="38"/>
        <end position="54"/>
    </location>
</feature>
<feature type="non-terminal residue" evidence="2">
    <location>
        <position position="85"/>
    </location>
</feature>
<keyword evidence="1" id="KW-1133">Transmembrane helix</keyword>